<proteinExistence type="inferred from homology"/>
<dbReference type="SMART" id="SM00116">
    <property type="entry name" value="CBS"/>
    <property type="match status" value="2"/>
</dbReference>
<evidence type="ECO:0000259" key="6">
    <source>
        <dbReference type="PROSITE" id="PS51464"/>
    </source>
</evidence>
<sequence length="333" mass="34109">MTSAAIRAIKPALAREPRSEEVVANVLRAESEAIAEAQLSVAPAAARAAELIAAHDQPVFCVGVGKSGLVAAKVAATLSSLAIPAFFVHAGEAAHGDLGAVGSGSIVLLFSNSGSTEEILRILPSLAERGCRLVGIVGRLDSPIAARAEIVVPATVRAEADGLGLAPTASTTLQMAIGDAIAVAASRIRGASREDFLRQHPAGLLGRQLVPISGIMRMGADLPVVLASASIAELLAVMSAKRMGAVCVTDHGGNLLGLIVDGDIRRHIQARRDLYSAAAGEIMRADPVTVRPGATLGDVLGIVRETGGLLVMPVTDEDGRLLGLVHVNDLLTI</sequence>
<evidence type="ECO:0000256" key="2">
    <source>
        <dbReference type="ARBA" id="ARBA00022737"/>
    </source>
</evidence>
<gene>
    <name evidence="7" type="ORF">GON01_02330</name>
</gene>
<dbReference type="GO" id="GO:1901135">
    <property type="term" value="P:carbohydrate derivative metabolic process"/>
    <property type="evidence" value="ECO:0007669"/>
    <property type="project" value="InterPro"/>
</dbReference>
<dbReference type="InterPro" id="IPR046342">
    <property type="entry name" value="CBS_dom_sf"/>
</dbReference>
<dbReference type="InterPro" id="IPR050986">
    <property type="entry name" value="GutQ/KpsF_isomerases"/>
</dbReference>
<reference evidence="7 8" key="1">
    <citation type="submission" date="2019-12" db="EMBL/GenBank/DDBJ databases">
        <authorList>
            <person name="Huq M.A."/>
        </authorList>
    </citation>
    <scope>NUCLEOTIDE SEQUENCE [LARGE SCALE GENOMIC DNA]</scope>
    <source>
        <strain evidence="7 8">MAH-20</strain>
    </source>
</reference>
<dbReference type="GO" id="GO:0097367">
    <property type="term" value="F:carbohydrate derivative binding"/>
    <property type="evidence" value="ECO:0007669"/>
    <property type="project" value="InterPro"/>
</dbReference>
<dbReference type="PROSITE" id="PS51371">
    <property type="entry name" value="CBS"/>
    <property type="match status" value="2"/>
</dbReference>
<dbReference type="EMBL" id="WQMS01000001">
    <property type="protein sequence ID" value="MVO76778.1"/>
    <property type="molecule type" value="Genomic_DNA"/>
</dbReference>
<evidence type="ECO:0000259" key="5">
    <source>
        <dbReference type="PROSITE" id="PS51371"/>
    </source>
</evidence>
<feature type="domain" description="CBS" evidence="5">
    <location>
        <begin position="218"/>
        <end position="274"/>
    </location>
</feature>
<dbReference type="PANTHER" id="PTHR42745">
    <property type="match status" value="1"/>
</dbReference>
<keyword evidence="3 4" id="KW-0129">CBS domain</keyword>
<name>A0A6I4IXT3_9SPHN</name>
<dbReference type="PANTHER" id="PTHR42745:SF1">
    <property type="entry name" value="ARABINOSE 5-PHOSPHATE ISOMERASE KDSD"/>
    <property type="match status" value="1"/>
</dbReference>
<dbReference type="InterPro" id="IPR035474">
    <property type="entry name" value="SIS_Kpsf"/>
</dbReference>
<dbReference type="CDD" id="cd05014">
    <property type="entry name" value="SIS_Kpsf"/>
    <property type="match status" value="1"/>
</dbReference>
<evidence type="ECO:0000256" key="1">
    <source>
        <dbReference type="ARBA" id="ARBA00008165"/>
    </source>
</evidence>
<dbReference type="InterPro" id="IPR004800">
    <property type="entry name" value="KdsD/KpsF-type"/>
</dbReference>
<dbReference type="InterPro" id="IPR046348">
    <property type="entry name" value="SIS_dom_sf"/>
</dbReference>
<dbReference type="NCBIfam" id="TIGR00393">
    <property type="entry name" value="kpsF"/>
    <property type="match status" value="1"/>
</dbReference>
<keyword evidence="2" id="KW-0677">Repeat</keyword>
<dbReference type="GO" id="GO:0005975">
    <property type="term" value="P:carbohydrate metabolic process"/>
    <property type="evidence" value="ECO:0007669"/>
    <property type="project" value="InterPro"/>
</dbReference>
<evidence type="ECO:0000256" key="4">
    <source>
        <dbReference type="PROSITE-ProRule" id="PRU00703"/>
    </source>
</evidence>
<feature type="domain" description="SIS" evidence="6">
    <location>
        <begin position="48"/>
        <end position="191"/>
    </location>
</feature>
<dbReference type="Gene3D" id="3.40.50.10490">
    <property type="entry name" value="Glucose-6-phosphate isomerase like protein, domain 1"/>
    <property type="match status" value="1"/>
</dbReference>
<dbReference type="InterPro" id="IPR000644">
    <property type="entry name" value="CBS_dom"/>
</dbReference>
<keyword evidence="8" id="KW-1185">Reference proteome</keyword>
<comment type="similarity">
    <text evidence="1">Belongs to the SIS family. GutQ/KpsF subfamily.</text>
</comment>
<dbReference type="RefSeq" id="WP_157025582.1">
    <property type="nucleotide sequence ID" value="NZ_WQMS01000001.1"/>
</dbReference>
<evidence type="ECO:0000313" key="8">
    <source>
        <dbReference type="Proteomes" id="UP000441389"/>
    </source>
</evidence>
<dbReference type="PROSITE" id="PS51464">
    <property type="entry name" value="SIS"/>
    <property type="match status" value="1"/>
</dbReference>
<organism evidence="7 8">
    <name type="scientific">Sphingomonas horti</name>
    <dbReference type="NCBI Taxonomy" id="2682842"/>
    <lineage>
        <taxon>Bacteria</taxon>
        <taxon>Pseudomonadati</taxon>
        <taxon>Pseudomonadota</taxon>
        <taxon>Alphaproteobacteria</taxon>
        <taxon>Sphingomonadales</taxon>
        <taxon>Sphingomonadaceae</taxon>
        <taxon>Sphingomonas</taxon>
    </lineage>
</organism>
<dbReference type="SUPFAM" id="SSF53697">
    <property type="entry name" value="SIS domain"/>
    <property type="match status" value="1"/>
</dbReference>
<protein>
    <submittedName>
        <fullName evidence="7">KpsF/GutQ family sugar-phosphate isomerase</fullName>
    </submittedName>
</protein>
<dbReference type="GO" id="GO:0016853">
    <property type="term" value="F:isomerase activity"/>
    <property type="evidence" value="ECO:0007669"/>
    <property type="project" value="UniProtKB-KW"/>
</dbReference>
<dbReference type="InterPro" id="IPR001347">
    <property type="entry name" value="SIS_dom"/>
</dbReference>
<feature type="domain" description="CBS" evidence="5">
    <location>
        <begin position="283"/>
        <end position="333"/>
    </location>
</feature>
<dbReference type="Pfam" id="PF01380">
    <property type="entry name" value="SIS"/>
    <property type="match status" value="1"/>
</dbReference>
<dbReference type="Proteomes" id="UP000441389">
    <property type="component" value="Unassembled WGS sequence"/>
</dbReference>
<accession>A0A6I4IXT3</accession>
<dbReference type="AlphaFoldDB" id="A0A6I4IXT3"/>
<keyword evidence="7" id="KW-0413">Isomerase</keyword>
<comment type="caution">
    <text evidence="7">The sequence shown here is derived from an EMBL/GenBank/DDBJ whole genome shotgun (WGS) entry which is preliminary data.</text>
</comment>
<evidence type="ECO:0000313" key="7">
    <source>
        <dbReference type="EMBL" id="MVO76778.1"/>
    </source>
</evidence>
<evidence type="ECO:0000256" key="3">
    <source>
        <dbReference type="ARBA" id="ARBA00023122"/>
    </source>
</evidence>
<dbReference type="CDD" id="cd04604">
    <property type="entry name" value="CBS_pair_SIS_assoc"/>
    <property type="match status" value="1"/>
</dbReference>
<dbReference type="Gene3D" id="3.10.580.10">
    <property type="entry name" value="CBS-domain"/>
    <property type="match status" value="1"/>
</dbReference>
<dbReference type="Pfam" id="PF00571">
    <property type="entry name" value="CBS"/>
    <property type="match status" value="2"/>
</dbReference>